<reference evidence="3 4" key="1">
    <citation type="submission" date="2018-03" db="EMBL/GenBank/DDBJ databases">
        <title>Genomic Encyclopedia of Archaeal and Bacterial Type Strains, Phase II (KMG-II): from individual species to whole genera.</title>
        <authorList>
            <person name="Goeker M."/>
        </authorList>
    </citation>
    <scope>NUCLEOTIDE SEQUENCE [LARGE SCALE GENOMIC DNA]</scope>
    <source>
        <strain evidence="3 4">DSM 28057</strain>
    </source>
</reference>
<dbReference type="PROSITE" id="PS50110">
    <property type="entry name" value="RESPONSE_REGULATORY"/>
    <property type="match status" value="1"/>
</dbReference>
<dbReference type="Proteomes" id="UP000240708">
    <property type="component" value="Unassembled WGS sequence"/>
</dbReference>
<organism evidence="3 4">
    <name type="scientific">Cecembia rubra</name>
    <dbReference type="NCBI Taxonomy" id="1485585"/>
    <lineage>
        <taxon>Bacteria</taxon>
        <taxon>Pseudomonadati</taxon>
        <taxon>Bacteroidota</taxon>
        <taxon>Cytophagia</taxon>
        <taxon>Cytophagales</taxon>
        <taxon>Cyclobacteriaceae</taxon>
        <taxon>Cecembia</taxon>
    </lineage>
</organism>
<proteinExistence type="predicted"/>
<dbReference type="SUPFAM" id="SSF52172">
    <property type="entry name" value="CheY-like"/>
    <property type="match status" value="1"/>
</dbReference>
<evidence type="ECO:0000259" key="2">
    <source>
        <dbReference type="PROSITE" id="PS50110"/>
    </source>
</evidence>
<dbReference type="InterPro" id="IPR001789">
    <property type="entry name" value="Sig_transdc_resp-reg_receiver"/>
</dbReference>
<dbReference type="EMBL" id="PYGF01000001">
    <property type="protein sequence ID" value="PSL07702.1"/>
    <property type="molecule type" value="Genomic_DNA"/>
</dbReference>
<comment type="caution">
    <text evidence="3">The sequence shown here is derived from an EMBL/GenBank/DDBJ whole genome shotgun (WGS) entry which is preliminary data.</text>
</comment>
<dbReference type="GO" id="GO:0000160">
    <property type="term" value="P:phosphorelay signal transduction system"/>
    <property type="evidence" value="ECO:0007669"/>
    <property type="project" value="InterPro"/>
</dbReference>
<dbReference type="OrthoDB" id="1524091at2"/>
<feature type="domain" description="Response regulatory" evidence="2">
    <location>
        <begin position="8"/>
        <end position="140"/>
    </location>
</feature>
<keyword evidence="4" id="KW-1185">Reference proteome</keyword>
<name>A0A2P8EE02_9BACT</name>
<evidence type="ECO:0000313" key="3">
    <source>
        <dbReference type="EMBL" id="PSL07702.1"/>
    </source>
</evidence>
<sequence>MDRNCPSAIILVDDDESVNYINKVVIQHFGFEGDIIPFLDSELAFDYLTGITSDFLPVIDPNTKYLVFLDLNMPQFNTWHFLNRFLTLHECKRKHFKFVVLTNSTNPQDKINALRYSDVIAFARKPLTINMFKDIMAMFSMGKRIS</sequence>
<dbReference type="InterPro" id="IPR011006">
    <property type="entry name" value="CheY-like_superfamily"/>
</dbReference>
<accession>A0A2P8EE02</accession>
<evidence type="ECO:0000256" key="1">
    <source>
        <dbReference type="PROSITE-ProRule" id="PRU00169"/>
    </source>
</evidence>
<dbReference type="Gene3D" id="3.40.50.2300">
    <property type="match status" value="1"/>
</dbReference>
<evidence type="ECO:0000313" key="4">
    <source>
        <dbReference type="Proteomes" id="UP000240708"/>
    </source>
</evidence>
<keyword evidence="1" id="KW-0597">Phosphoprotein</keyword>
<dbReference type="RefSeq" id="WP_106565758.1">
    <property type="nucleotide sequence ID" value="NZ_JAUVYL010000149.1"/>
</dbReference>
<feature type="modified residue" description="4-aspartylphosphate" evidence="1">
    <location>
        <position position="70"/>
    </location>
</feature>
<gene>
    <name evidence="3" type="ORF">CLV48_101640</name>
</gene>
<dbReference type="AlphaFoldDB" id="A0A2P8EE02"/>
<protein>
    <recommendedName>
        <fullName evidence="2">Response regulatory domain-containing protein</fullName>
    </recommendedName>
</protein>